<evidence type="ECO:0000256" key="6">
    <source>
        <dbReference type="SAM" id="Phobius"/>
    </source>
</evidence>
<keyword evidence="4 6" id="KW-1133">Transmembrane helix</keyword>
<accession>A0ABW3L0X6</accession>
<evidence type="ECO:0000256" key="1">
    <source>
        <dbReference type="ARBA" id="ARBA00004141"/>
    </source>
</evidence>
<gene>
    <name evidence="7" type="primary">ytvI</name>
    <name evidence="7" type="ORF">ACFQ2J_07345</name>
</gene>
<organism evidence="7 8">
    <name type="scientific">Thalassobacillus hwangdonensis</name>
    <dbReference type="NCBI Taxonomy" id="546108"/>
    <lineage>
        <taxon>Bacteria</taxon>
        <taxon>Bacillati</taxon>
        <taxon>Bacillota</taxon>
        <taxon>Bacilli</taxon>
        <taxon>Bacillales</taxon>
        <taxon>Bacillaceae</taxon>
        <taxon>Thalassobacillus</taxon>
    </lineage>
</organism>
<proteinExistence type="inferred from homology"/>
<feature type="transmembrane region" description="Helical" evidence="6">
    <location>
        <begin position="252"/>
        <end position="271"/>
    </location>
</feature>
<comment type="caution">
    <text evidence="7">The sequence shown here is derived from an EMBL/GenBank/DDBJ whole genome shotgun (WGS) entry which is preliminary data.</text>
</comment>
<reference evidence="8" key="1">
    <citation type="journal article" date="2019" name="Int. J. Syst. Evol. Microbiol.">
        <title>The Global Catalogue of Microorganisms (GCM) 10K type strain sequencing project: providing services to taxonomists for standard genome sequencing and annotation.</title>
        <authorList>
            <consortium name="The Broad Institute Genomics Platform"/>
            <consortium name="The Broad Institute Genome Sequencing Center for Infectious Disease"/>
            <person name="Wu L."/>
            <person name="Ma J."/>
        </authorList>
    </citation>
    <scope>NUCLEOTIDE SEQUENCE [LARGE SCALE GENOMIC DNA]</scope>
    <source>
        <strain evidence="8">CCUG 56607</strain>
    </source>
</reference>
<evidence type="ECO:0000256" key="4">
    <source>
        <dbReference type="ARBA" id="ARBA00022989"/>
    </source>
</evidence>
<dbReference type="InterPro" id="IPR002549">
    <property type="entry name" value="AI-2E-like"/>
</dbReference>
<feature type="transmembrane region" description="Helical" evidence="6">
    <location>
        <begin position="278"/>
        <end position="302"/>
    </location>
</feature>
<dbReference type="PANTHER" id="PTHR21716">
    <property type="entry name" value="TRANSMEMBRANE PROTEIN"/>
    <property type="match status" value="1"/>
</dbReference>
<feature type="transmembrane region" description="Helical" evidence="6">
    <location>
        <begin position="36"/>
        <end position="53"/>
    </location>
</feature>
<dbReference type="PANTHER" id="PTHR21716:SF68">
    <property type="entry name" value="TRANSPORT PROTEIN YTVI-RELATED"/>
    <property type="match status" value="1"/>
</dbReference>
<evidence type="ECO:0000313" key="8">
    <source>
        <dbReference type="Proteomes" id="UP001596990"/>
    </source>
</evidence>
<dbReference type="EMBL" id="JBHTKL010000001">
    <property type="protein sequence ID" value="MFD1019011.1"/>
    <property type="molecule type" value="Genomic_DNA"/>
</dbReference>
<keyword evidence="3 6" id="KW-0812">Transmembrane</keyword>
<feature type="transmembrane region" description="Helical" evidence="6">
    <location>
        <begin position="172"/>
        <end position="189"/>
    </location>
</feature>
<dbReference type="RefSeq" id="WP_386058012.1">
    <property type="nucleotide sequence ID" value="NZ_JBHTKL010000001.1"/>
</dbReference>
<evidence type="ECO:0000256" key="5">
    <source>
        <dbReference type="ARBA" id="ARBA00023136"/>
    </source>
</evidence>
<feature type="transmembrane region" description="Helical" evidence="6">
    <location>
        <begin position="222"/>
        <end position="246"/>
    </location>
</feature>
<dbReference type="InterPro" id="IPR014227">
    <property type="entry name" value="YtvI-like"/>
</dbReference>
<keyword evidence="5 6" id="KW-0472">Membrane</keyword>
<evidence type="ECO:0000256" key="3">
    <source>
        <dbReference type="ARBA" id="ARBA00022692"/>
    </source>
</evidence>
<comment type="similarity">
    <text evidence="2">Belongs to the autoinducer-2 exporter (AI-2E) (TC 2.A.86) family.</text>
</comment>
<dbReference type="Proteomes" id="UP001596990">
    <property type="component" value="Unassembled WGS sequence"/>
</dbReference>
<feature type="transmembrane region" description="Helical" evidence="6">
    <location>
        <begin position="12"/>
        <end position="30"/>
    </location>
</feature>
<keyword evidence="8" id="KW-1185">Reference proteome</keyword>
<name>A0ABW3L0X6_9BACI</name>
<evidence type="ECO:0000256" key="2">
    <source>
        <dbReference type="ARBA" id="ARBA00009773"/>
    </source>
</evidence>
<sequence>MDLTMVYRTMRLLLVAAAIFGGLFIVYFAAQYTYPFIIALIIAFFINPVVDMLEERVNMPRGLAVFLAILAILALIAGIITLLVVELANGASYLADEVPEHFKSLVNYIQVLISSTIVPFYERILSILSNLEPSQQQTIMDHVQNVGENIAQEGALVLQEILQKIPVLLKGLPNYVTILVFSLLGTFFISKDWYRLGDKVKSIAPQRILTSSMNILQGLKQALFGFVKAQLTLISITAVIVLIGLLVLRVDYAVTIAIITGAVDLMPYLGTGLIFVPWIIYMFFTGNYFLSIGLSVLYIIVVVQRQVMEPKVLSTNIGVDPLATLIALFVGFQLLGFLGLIVGPVTLVILNTIHRTGVAKEVWNYILQPDRK</sequence>
<protein>
    <submittedName>
        <fullName evidence="7">Sporulation integral membrane protein YtvI</fullName>
    </submittedName>
</protein>
<feature type="transmembrane region" description="Helical" evidence="6">
    <location>
        <begin position="65"/>
        <end position="85"/>
    </location>
</feature>
<feature type="transmembrane region" description="Helical" evidence="6">
    <location>
        <begin position="322"/>
        <end position="350"/>
    </location>
</feature>
<dbReference type="Pfam" id="PF01594">
    <property type="entry name" value="AI-2E_transport"/>
    <property type="match status" value="1"/>
</dbReference>
<evidence type="ECO:0000313" key="7">
    <source>
        <dbReference type="EMBL" id="MFD1019011.1"/>
    </source>
</evidence>
<comment type="subcellular location">
    <subcellularLocation>
        <location evidence="1">Membrane</location>
        <topology evidence="1">Multi-pass membrane protein</topology>
    </subcellularLocation>
</comment>
<dbReference type="NCBIfam" id="TIGR02872">
    <property type="entry name" value="spore_ytvI"/>
    <property type="match status" value="1"/>
</dbReference>